<sequence>MLEIIRPFLQFARNAPRTGYKVLNSKRGNKNFYKGKRVPPVGRHTRKGGYQLIGWKLPEYVVPDLTNCELKPFMSAVRPARVETAEKKE</sequence>
<dbReference type="Proteomes" id="UP001190700">
    <property type="component" value="Unassembled WGS sequence"/>
</dbReference>
<comment type="caution">
    <text evidence="7">The sequence shown here is derived from an EMBL/GenBank/DDBJ whole genome shotgun (WGS) entry which is preliminary data.</text>
</comment>
<gene>
    <name evidence="7" type="ORF">CYMTET_48462</name>
</gene>
<proteinExistence type="inferred from homology"/>
<dbReference type="EMBL" id="LGRX02033309">
    <property type="protein sequence ID" value="KAK3241801.1"/>
    <property type="molecule type" value="Genomic_DNA"/>
</dbReference>
<comment type="subcellular location">
    <subcellularLocation>
        <location evidence="1">Mitochondrion</location>
    </subcellularLocation>
</comment>
<evidence type="ECO:0000313" key="7">
    <source>
        <dbReference type="EMBL" id="KAK3241801.1"/>
    </source>
</evidence>
<protein>
    <recommendedName>
        <fullName evidence="9">Mitochondrial ribosomal protein L41</fullName>
    </recommendedName>
</protein>
<reference evidence="7 8" key="1">
    <citation type="journal article" date="2015" name="Genome Biol. Evol.">
        <title>Comparative Genomics of a Bacterivorous Green Alga Reveals Evolutionary Causalities and Consequences of Phago-Mixotrophic Mode of Nutrition.</title>
        <authorList>
            <person name="Burns J.A."/>
            <person name="Paasch A."/>
            <person name="Narechania A."/>
            <person name="Kim E."/>
        </authorList>
    </citation>
    <scope>NUCLEOTIDE SEQUENCE [LARGE SCALE GENOMIC DNA]</scope>
    <source>
        <strain evidence="7 8">PLY_AMNH</strain>
    </source>
</reference>
<evidence type="ECO:0000313" key="8">
    <source>
        <dbReference type="Proteomes" id="UP001190700"/>
    </source>
</evidence>
<name>A0AAE0BS82_9CHLO</name>
<dbReference type="GO" id="GO:0005762">
    <property type="term" value="C:mitochondrial large ribosomal subunit"/>
    <property type="evidence" value="ECO:0007669"/>
    <property type="project" value="InterPro"/>
</dbReference>
<dbReference type="InterPro" id="IPR019189">
    <property type="entry name" value="Ribosomal_mL41"/>
</dbReference>
<accession>A0AAE0BS82</accession>
<evidence type="ECO:0000256" key="5">
    <source>
        <dbReference type="ARBA" id="ARBA00023128"/>
    </source>
</evidence>
<dbReference type="AlphaFoldDB" id="A0AAE0BS82"/>
<dbReference type="PANTHER" id="PTHR21338">
    <property type="entry name" value="MITOCHONDRIAL RIBOSOMAL PROTEIN L41"/>
    <property type="match status" value="1"/>
</dbReference>
<dbReference type="PANTHER" id="PTHR21338:SF0">
    <property type="entry name" value="LARGE RIBOSOMAL SUBUNIT PROTEIN ML41"/>
    <property type="match status" value="1"/>
</dbReference>
<keyword evidence="6" id="KW-0687">Ribonucleoprotein</keyword>
<dbReference type="GO" id="GO:0006412">
    <property type="term" value="P:translation"/>
    <property type="evidence" value="ECO:0007669"/>
    <property type="project" value="TreeGrafter"/>
</dbReference>
<evidence type="ECO:0000256" key="6">
    <source>
        <dbReference type="ARBA" id="ARBA00023274"/>
    </source>
</evidence>
<dbReference type="Pfam" id="PF09809">
    <property type="entry name" value="MRP-L27"/>
    <property type="match status" value="1"/>
</dbReference>
<comment type="similarity">
    <text evidence="2">Belongs to the mitochondrion-specific ribosomal protein mL41 family.</text>
</comment>
<evidence type="ECO:0008006" key="9">
    <source>
        <dbReference type="Google" id="ProtNLM"/>
    </source>
</evidence>
<keyword evidence="8" id="KW-1185">Reference proteome</keyword>
<organism evidence="7 8">
    <name type="scientific">Cymbomonas tetramitiformis</name>
    <dbReference type="NCBI Taxonomy" id="36881"/>
    <lineage>
        <taxon>Eukaryota</taxon>
        <taxon>Viridiplantae</taxon>
        <taxon>Chlorophyta</taxon>
        <taxon>Pyramimonadophyceae</taxon>
        <taxon>Pyramimonadales</taxon>
        <taxon>Pyramimonadaceae</taxon>
        <taxon>Cymbomonas</taxon>
    </lineage>
</organism>
<evidence type="ECO:0000256" key="3">
    <source>
        <dbReference type="ARBA" id="ARBA00022946"/>
    </source>
</evidence>
<evidence type="ECO:0000256" key="1">
    <source>
        <dbReference type="ARBA" id="ARBA00004173"/>
    </source>
</evidence>
<dbReference type="GO" id="GO:0003735">
    <property type="term" value="F:structural constituent of ribosome"/>
    <property type="evidence" value="ECO:0007669"/>
    <property type="project" value="InterPro"/>
</dbReference>
<keyword evidence="5" id="KW-0496">Mitochondrion</keyword>
<evidence type="ECO:0000256" key="2">
    <source>
        <dbReference type="ARBA" id="ARBA00010152"/>
    </source>
</evidence>
<evidence type="ECO:0000256" key="4">
    <source>
        <dbReference type="ARBA" id="ARBA00022980"/>
    </source>
</evidence>
<keyword evidence="3" id="KW-0809">Transit peptide</keyword>
<keyword evidence="4" id="KW-0689">Ribosomal protein</keyword>